<protein>
    <recommendedName>
        <fullName evidence="2">Deoxynucleoside kinase domain-containing protein</fullName>
    </recommendedName>
</protein>
<dbReference type="AlphaFoldDB" id="A0A382GIL0"/>
<evidence type="ECO:0000313" key="1">
    <source>
        <dbReference type="EMBL" id="SVB74990.1"/>
    </source>
</evidence>
<name>A0A382GIL0_9ZZZZ</name>
<evidence type="ECO:0008006" key="2">
    <source>
        <dbReference type="Google" id="ProtNLM"/>
    </source>
</evidence>
<feature type="non-terminal residue" evidence="1">
    <location>
        <position position="195"/>
    </location>
</feature>
<dbReference type="Gene3D" id="3.40.50.300">
    <property type="entry name" value="P-loop containing nucleotide triphosphate hydrolases"/>
    <property type="match status" value="1"/>
</dbReference>
<gene>
    <name evidence="1" type="ORF">METZ01_LOCUS227844</name>
</gene>
<sequence length="195" mass="22667">MIVGIHGKMGTGKSTVADSLVEVLKDEFNINSTIKSFASPIYNLISLLFDETVEEIKLNKNTLVRPRSFMGQRTYRELLQNVGMFVRDNADVDIWINALFGNVNDKIIQDWTCNYKWWIIDDLRFQNEFKRIKDIGGINIKVNRDITNNLDDDIKNNGSEVDLDDLDRKEWDLFLDNNNTIDITKKILIEFIMTI</sequence>
<accession>A0A382GIL0</accession>
<proteinExistence type="predicted"/>
<dbReference type="SUPFAM" id="SSF52540">
    <property type="entry name" value="P-loop containing nucleoside triphosphate hydrolases"/>
    <property type="match status" value="1"/>
</dbReference>
<dbReference type="EMBL" id="UINC01055752">
    <property type="protein sequence ID" value="SVB74990.1"/>
    <property type="molecule type" value="Genomic_DNA"/>
</dbReference>
<dbReference type="InterPro" id="IPR027417">
    <property type="entry name" value="P-loop_NTPase"/>
</dbReference>
<reference evidence="1" key="1">
    <citation type="submission" date="2018-05" db="EMBL/GenBank/DDBJ databases">
        <authorList>
            <person name="Lanie J.A."/>
            <person name="Ng W.-L."/>
            <person name="Kazmierczak K.M."/>
            <person name="Andrzejewski T.M."/>
            <person name="Davidsen T.M."/>
            <person name="Wayne K.J."/>
            <person name="Tettelin H."/>
            <person name="Glass J.I."/>
            <person name="Rusch D."/>
            <person name="Podicherti R."/>
            <person name="Tsui H.-C.T."/>
            <person name="Winkler M.E."/>
        </authorList>
    </citation>
    <scope>NUCLEOTIDE SEQUENCE</scope>
</reference>
<organism evidence="1">
    <name type="scientific">marine metagenome</name>
    <dbReference type="NCBI Taxonomy" id="408172"/>
    <lineage>
        <taxon>unclassified sequences</taxon>
        <taxon>metagenomes</taxon>
        <taxon>ecological metagenomes</taxon>
    </lineage>
</organism>